<dbReference type="PRINTS" id="PR00837">
    <property type="entry name" value="V5TPXLIKE"/>
</dbReference>
<feature type="non-terminal residue" evidence="2">
    <location>
        <position position="1"/>
    </location>
</feature>
<dbReference type="PANTHER" id="PTHR10334">
    <property type="entry name" value="CYSTEINE-RICH SECRETORY PROTEIN-RELATED"/>
    <property type="match status" value="1"/>
</dbReference>
<dbReference type="Proteomes" id="UP000799291">
    <property type="component" value="Unassembled WGS sequence"/>
</dbReference>
<evidence type="ECO:0000259" key="1">
    <source>
        <dbReference type="SMART" id="SM00198"/>
    </source>
</evidence>
<organism evidence="2 3">
    <name type="scientific">Lentithecium fluviatile CBS 122367</name>
    <dbReference type="NCBI Taxonomy" id="1168545"/>
    <lineage>
        <taxon>Eukaryota</taxon>
        <taxon>Fungi</taxon>
        <taxon>Dikarya</taxon>
        <taxon>Ascomycota</taxon>
        <taxon>Pezizomycotina</taxon>
        <taxon>Dothideomycetes</taxon>
        <taxon>Pleosporomycetidae</taxon>
        <taxon>Pleosporales</taxon>
        <taxon>Massarineae</taxon>
        <taxon>Lentitheciaceae</taxon>
        <taxon>Lentithecium</taxon>
    </lineage>
</organism>
<feature type="domain" description="SCP" evidence="1">
    <location>
        <begin position="15"/>
        <end position="160"/>
    </location>
</feature>
<keyword evidence="3" id="KW-1185">Reference proteome</keyword>
<sequence length="180" mass="19731">HESGEIQATFSEGQDYINAVLWHHNRARANHGASNLEWSEDCVAGAEKAAATCVFEHLITDGQGQNLYATSGDAYNVTAGITDAFYKAEADLYTYWGKEPPHNATNPEMLDETIFHAWGHLTQVLWKETTHVGCKTVNCPSMGTNRYTVCNYYPAGNVASQFAANVAAPDASYAGYSWLD</sequence>
<reference evidence="2" key="1">
    <citation type="journal article" date="2020" name="Stud. Mycol.">
        <title>101 Dothideomycetes genomes: a test case for predicting lifestyles and emergence of pathogens.</title>
        <authorList>
            <person name="Haridas S."/>
            <person name="Albert R."/>
            <person name="Binder M."/>
            <person name="Bloem J."/>
            <person name="Labutti K."/>
            <person name="Salamov A."/>
            <person name="Andreopoulos B."/>
            <person name="Baker S."/>
            <person name="Barry K."/>
            <person name="Bills G."/>
            <person name="Bluhm B."/>
            <person name="Cannon C."/>
            <person name="Castanera R."/>
            <person name="Culley D."/>
            <person name="Daum C."/>
            <person name="Ezra D."/>
            <person name="Gonzalez J."/>
            <person name="Henrissat B."/>
            <person name="Kuo A."/>
            <person name="Liang C."/>
            <person name="Lipzen A."/>
            <person name="Lutzoni F."/>
            <person name="Magnuson J."/>
            <person name="Mondo S."/>
            <person name="Nolan M."/>
            <person name="Ohm R."/>
            <person name="Pangilinan J."/>
            <person name="Park H.-J."/>
            <person name="Ramirez L."/>
            <person name="Alfaro M."/>
            <person name="Sun H."/>
            <person name="Tritt A."/>
            <person name="Yoshinaga Y."/>
            <person name="Zwiers L.-H."/>
            <person name="Turgeon B."/>
            <person name="Goodwin S."/>
            <person name="Spatafora J."/>
            <person name="Crous P."/>
            <person name="Grigoriev I."/>
        </authorList>
    </citation>
    <scope>NUCLEOTIDE SEQUENCE</scope>
    <source>
        <strain evidence="2">CBS 122367</strain>
    </source>
</reference>
<dbReference type="OrthoDB" id="337038at2759"/>
<dbReference type="AlphaFoldDB" id="A0A6G1JFE4"/>
<evidence type="ECO:0000313" key="2">
    <source>
        <dbReference type="EMBL" id="KAF2688961.1"/>
    </source>
</evidence>
<gene>
    <name evidence="2" type="ORF">K458DRAFT_248103</name>
</gene>
<evidence type="ECO:0000313" key="3">
    <source>
        <dbReference type="Proteomes" id="UP000799291"/>
    </source>
</evidence>
<dbReference type="Pfam" id="PF00188">
    <property type="entry name" value="CAP"/>
    <property type="match status" value="1"/>
</dbReference>
<dbReference type="SUPFAM" id="SSF55797">
    <property type="entry name" value="PR-1-like"/>
    <property type="match status" value="1"/>
</dbReference>
<dbReference type="InterPro" id="IPR035940">
    <property type="entry name" value="CAP_sf"/>
</dbReference>
<dbReference type="Gene3D" id="3.40.33.10">
    <property type="entry name" value="CAP"/>
    <property type="match status" value="1"/>
</dbReference>
<dbReference type="EMBL" id="MU005573">
    <property type="protein sequence ID" value="KAF2688961.1"/>
    <property type="molecule type" value="Genomic_DNA"/>
</dbReference>
<dbReference type="InterPro" id="IPR001283">
    <property type="entry name" value="CRISP-related"/>
</dbReference>
<feature type="non-terminal residue" evidence="2">
    <location>
        <position position="180"/>
    </location>
</feature>
<protein>
    <submittedName>
        <fullName evidence="2">PR-1-like protein</fullName>
    </submittedName>
</protein>
<proteinExistence type="predicted"/>
<dbReference type="SMART" id="SM00198">
    <property type="entry name" value="SCP"/>
    <property type="match status" value="1"/>
</dbReference>
<name>A0A6G1JFE4_9PLEO</name>
<dbReference type="CDD" id="cd05380">
    <property type="entry name" value="CAP_euk"/>
    <property type="match status" value="1"/>
</dbReference>
<accession>A0A6G1JFE4</accession>
<dbReference type="InterPro" id="IPR014044">
    <property type="entry name" value="CAP_dom"/>
</dbReference>